<proteinExistence type="inferred from homology"/>
<dbReference type="InterPro" id="IPR001851">
    <property type="entry name" value="ABC_transp_permease"/>
</dbReference>
<feature type="transmembrane region" description="Helical" evidence="9">
    <location>
        <begin position="223"/>
        <end position="240"/>
    </location>
</feature>
<evidence type="ECO:0000256" key="8">
    <source>
        <dbReference type="ARBA" id="ARBA00037998"/>
    </source>
</evidence>
<keyword evidence="2" id="KW-0813">Transport</keyword>
<comment type="subcellular location">
    <subcellularLocation>
        <location evidence="1">Cell membrane</location>
        <topology evidence="1">Multi-pass membrane protein</topology>
    </subcellularLocation>
</comment>
<accession>C9YE90</accession>
<evidence type="ECO:0008006" key="11">
    <source>
        <dbReference type="Google" id="ProtNLM"/>
    </source>
</evidence>
<dbReference type="GO" id="GO:0022857">
    <property type="term" value="F:transmembrane transporter activity"/>
    <property type="evidence" value="ECO:0007669"/>
    <property type="project" value="InterPro"/>
</dbReference>
<dbReference type="CDD" id="cd06582">
    <property type="entry name" value="TM_PBP1_LivH_like"/>
    <property type="match status" value="1"/>
</dbReference>
<feature type="transmembrane region" description="Helical" evidence="9">
    <location>
        <begin position="120"/>
        <end position="142"/>
    </location>
</feature>
<keyword evidence="4 9" id="KW-0812">Transmembrane</keyword>
<feature type="transmembrane region" description="Helical" evidence="9">
    <location>
        <begin position="172"/>
        <end position="191"/>
    </location>
</feature>
<dbReference type="EMBL" id="FN543107">
    <property type="protein sequence ID" value="CBA31806.1"/>
    <property type="molecule type" value="Genomic_DNA"/>
</dbReference>
<feature type="transmembrane region" description="Helical" evidence="9">
    <location>
        <begin position="252"/>
        <end position="281"/>
    </location>
</feature>
<evidence type="ECO:0000256" key="6">
    <source>
        <dbReference type="ARBA" id="ARBA00022989"/>
    </source>
</evidence>
<dbReference type="GO" id="GO:0005886">
    <property type="term" value="C:plasma membrane"/>
    <property type="evidence" value="ECO:0007669"/>
    <property type="project" value="UniProtKB-SubCell"/>
</dbReference>
<gene>
    <name evidence="10" type="ORF">Csp_D28960</name>
</gene>
<sequence>MSARGPHCAGRCCGRAGPQSCYRSLLRCGVHRMMDALIQGTLLGGYYAVLAAGLSLMFGVMRIINLAHGDLAMLGAFVVLWLVGLGWSPWLAVLATVPAMGVVGMLLQHWVLARTLRSGVLLPLLVTMGLGALIQNALYGVFGSEARSLADALGELSWASWTLPGDINVGQLSVLTLVLGVAVLAALQALLSWTRLGRSIRAASSDPEAAALCGVDAGRVHRAAAAISVGLAALAGAMLATRATIEPYGGPLLLIMAFEAVVIGGIGSLWGTLLGGILLGLAQSFGALVSPQGFQLGGHLLFLVVLGGRLWKQYRDGLGLSIWPVPGGKASSISAHKTLEAQP</sequence>
<name>C9YE90_CURXX</name>
<dbReference type="InterPro" id="IPR052157">
    <property type="entry name" value="BCAA_transport_permease"/>
</dbReference>
<evidence type="ECO:0000313" key="10">
    <source>
        <dbReference type="EMBL" id="CBA31806.1"/>
    </source>
</evidence>
<dbReference type="GO" id="GO:0006865">
    <property type="term" value="P:amino acid transport"/>
    <property type="evidence" value="ECO:0007669"/>
    <property type="project" value="UniProtKB-KW"/>
</dbReference>
<reference evidence="10" key="1">
    <citation type="journal article" date="2010" name="Nature">
        <title>The Dynamic genome of Hydra.</title>
        <authorList>
            <person name="Chapman J.A."/>
            <person name="Kirkness E.F."/>
            <person name="Simakov O."/>
            <person name="Hampson S.E."/>
            <person name="Mitros T."/>
            <person name="Weinmaier T."/>
            <person name="Rattei T."/>
            <person name="Balasubramanian P.G."/>
            <person name="Borman J."/>
            <person name="Busam D."/>
            <person name="Disbennett K."/>
            <person name="Pfannkoch C."/>
            <person name="Sumin N."/>
            <person name="Sutton G."/>
            <person name="Viswanathan L."/>
            <person name="Walenz B."/>
            <person name="Goodstein D.M."/>
            <person name="Hellsten U."/>
            <person name="Kawashima T."/>
            <person name="Prochnik S.E."/>
            <person name="Putnam N.H."/>
            <person name="Shu S."/>
            <person name="Blumberg B."/>
            <person name="Dana C.E."/>
            <person name="Gee L."/>
            <person name="Kibler D.F."/>
            <person name="Law L."/>
            <person name="Lindgens D."/>
            <person name="Martinez D.E."/>
            <person name="Peng J."/>
            <person name="Wigge P.A."/>
            <person name="Bertulat B."/>
            <person name="Guder C."/>
            <person name="Nakamura Y."/>
            <person name="Ozbek S."/>
            <person name="Watanabe H."/>
            <person name="Khalturin K."/>
            <person name="Hemmrich G."/>
            <person name="Franke A."/>
            <person name="Augustin R."/>
            <person name="Fraune S."/>
            <person name="Hayakawa E."/>
            <person name="Hayakawa S."/>
            <person name="Hirose M."/>
            <person name="Hwang J."/>
            <person name="Ikeo K."/>
            <person name="Nishimiya-Fujisawa C."/>
            <person name="Ogura A."/>
            <person name="Takahashi T."/>
            <person name="Steinmetz P.R."/>
            <person name="Zhang X."/>
            <person name="Aufschnaiter R."/>
            <person name="Eder M.K."/>
            <person name="Gorny A.K."/>
            <person name="Salvenmoser W."/>
            <person name="Heimberg A.M."/>
            <person name="Wheeler B.M."/>
            <person name="Peterson K.J."/>
            <person name="Boettger A."/>
            <person name="Tischler P."/>
            <person name="Wolf A."/>
            <person name="Gojobori T."/>
            <person name="Remington K.A."/>
            <person name="Strausberg R.L."/>
            <person name="Venter J."/>
            <person name="Technau U."/>
            <person name="Hobmayer B."/>
            <person name="Bosch T.C."/>
            <person name="Holstein T.W."/>
            <person name="Fujisawa T."/>
            <person name="Bode H.R."/>
            <person name="David C.N."/>
            <person name="Rokhsar D.S."/>
            <person name="Steele R.E."/>
        </authorList>
    </citation>
    <scope>NUCLEOTIDE SEQUENCE</scope>
</reference>
<evidence type="ECO:0000256" key="1">
    <source>
        <dbReference type="ARBA" id="ARBA00004651"/>
    </source>
</evidence>
<evidence type="ECO:0000256" key="4">
    <source>
        <dbReference type="ARBA" id="ARBA00022692"/>
    </source>
</evidence>
<comment type="similarity">
    <text evidence="8">Belongs to the binding-protein-dependent transport system permease family. LivHM subfamily.</text>
</comment>
<keyword evidence="3" id="KW-1003">Cell membrane</keyword>
<evidence type="ECO:0000256" key="9">
    <source>
        <dbReference type="SAM" id="Phobius"/>
    </source>
</evidence>
<keyword evidence="7 9" id="KW-0472">Membrane</keyword>
<dbReference type="PANTHER" id="PTHR11795:SF445">
    <property type="entry name" value="AMINO ACID ABC TRANSPORTER PERMEASE PROTEIN"/>
    <property type="match status" value="1"/>
</dbReference>
<feature type="transmembrane region" description="Helical" evidence="9">
    <location>
        <begin position="44"/>
        <end position="64"/>
    </location>
</feature>
<evidence type="ECO:0000256" key="3">
    <source>
        <dbReference type="ARBA" id="ARBA00022475"/>
    </source>
</evidence>
<organism evidence="10">
    <name type="scientific">Curvibacter symbiont subsp. Hydra magnipapillata</name>
    <dbReference type="NCBI Taxonomy" id="667019"/>
    <lineage>
        <taxon>Bacteria</taxon>
        <taxon>Pseudomonadati</taxon>
        <taxon>Pseudomonadota</taxon>
        <taxon>Betaproteobacteria</taxon>
        <taxon>Burkholderiales</taxon>
        <taxon>Comamonadaceae</taxon>
        <taxon>Curvibacter</taxon>
    </lineage>
</organism>
<evidence type="ECO:0000256" key="2">
    <source>
        <dbReference type="ARBA" id="ARBA00022448"/>
    </source>
</evidence>
<feature type="transmembrane region" description="Helical" evidence="9">
    <location>
        <begin position="71"/>
        <end position="87"/>
    </location>
</feature>
<evidence type="ECO:0000256" key="7">
    <source>
        <dbReference type="ARBA" id="ARBA00023136"/>
    </source>
</evidence>
<keyword evidence="6 9" id="KW-1133">Transmembrane helix</keyword>
<protein>
    <recommendedName>
        <fullName evidence="11">Branched-chain amino acid ABC transporter permease</fullName>
    </recommendedName>
</protein>
<dbReference type="Pfam" id="PF02653">
    <property type="entry name" value="BPD_transp_2"/>
    <property type="match status" value="1"/>
</dbReference>
<feature type="transmembrane region" description="Helical" evidence="9">
    <location>
        <begin position="93"/>
        <end position="113"/>
    </location>
</feature>
<evidence type="ECO:0000256" key="5">
    <source>
        <dbReference type="ARBA" id="ARBA00022970"/>
    </source>
</evidence>
<keyword evidence="5" id="KW-0029">Amino-acid transport</keyword>
<dbReference type="AlphaFoldDB" id="C9YE90"/>
<dbReference type="PANTHER" id="PTHR11795">
    <property type="entry name" value="BRANCHED-CHAIN AMINO ACID TRANSPORT SYSTEM PERMEASE PROTEIN LIVH"/>
    <property type="match status" value="1"/>
</dbReference>